<dbReference type="RefSeq" id="WP_108948415.1">
    <property type="nucleotide sequence ID" value="NZ_CP022187.1"/>
</dbReference>
<keyword evidence="1" id="KW-0812">Transmembrane</keyword>
<feature type="transmembrane region" description="Helical" evidence="1">
    <location>
        <begin position="90"/>
        <end position="112"/>
    </location>
</feature>
<feature type="transmembrane region" description="Helical" evidence="1">
    <location>
        <begin position="60"/>
        <end position="83"/>
    </location>
</feature>
<reference evidence="2 3" key="1">
    <citation type="submission" date="2017-06" db="EMBL/GenBank/DDBJ databases">
        <title>Azoarcus.</title>
        <authorList>
            <person name="Woo J.-H."/>
            <person name="Kim H.-S."/>
        </authorList>
    </citation>
    <scope>NUCLEOTIDE SEQUENCE [LARGE SCALE GENOMIC DNA]</scope>
    <source>
        <strain evidence="2 3">TSPY31</strain>
    </source>
</reference>
<dbReference type="Proteomes" id="UP000244930">
    <property type="component" value="Chromosome"/>
</dbReference>
<evidence type="ECO:0000313" key="3">
    <source>
        <dbReference type="Proteomes" id="UP000244930"/>
    </source>
</evidence>
<evidence type="ECO:0000256" key="1">
    <source>
        <dbReference type="SAM" id="Phobius"/>
    </source>
</evidence>
<evidence type="ECO:0000313" key="2">
    <source>
        <dbReference type="EMBL" id="AWI74708.1"/>
    </source>
</evidence>
<organism evidence="2 3">
    <name type="scientific">Parazoarcus communis</name>
    <dbReference type="NCBI Taxonomy" id="41977"/>
    <lineage>
        <taxon>Bacteria</taxon>
        <taxon>Pseudomonadati</taxon>
        <taxon>Pseudomonadota</taxon>
        <taxon>Betaproteobacteria</taxon>
        <taxon>Rhodocyclales</taxon>
        <taxon>Zoogloeaceae</taxon>
        <taxon>Parazoarcus</taxon>
    </lineage>
</organism>
<dbReference type="Pfam" id="PF11026">
    <property type="entry name" value="DUF2721"/>
    <property type="match status" value="1"/>
</dbReference>
<dbReference type="KEGG" id="acom:CEW83_05355"/>
<keyword evidence="1" id="KW-0472">Membrane</keyword>
<name>A0A2U8GMJ0_9RHOO</name>
<dbReference type="InterPro" id="IPR021279">
    <property type="entry name" value="DUF2721"/>
</dbReference>
<dbReference type="AlphaFoldDB" id="A0A2U8GMJ0"/>
<gene>
    <name evidence="2" type="ORF">CEW83_05355</name>
</gene>
<dbReference type="EMBL" id="CP022187">
    <property type="protein sequence ID" value="AWI74708.1"/>
    <property type="molecule type" value="Genomic_DNA"/>
</dbReference>
<sequence>MDLTTPALLFPAISLLLLAYTNRFLSLAQVIRQLHASPDPSSPVVMMQIPGLKRRITMIQYMQSFGVLSFLMCALSMLALFVHSEAAGKLMFGVSIVTLAVSLVLSLVEVLVSTNALSVVVDDIQRMADKIPKS</sequence>
<keyword evidence="1" id="KW-1133">Transmembrane helix</keyword>
<proteinExistence type="predicted"/>
<keyword evidence="3" id="KW-1185">Reference proteome</keyword>
<protein>
    <submittedName>
        <fullName evidence="2">II family cellulose-binding protein</fullName>
    </submittedName>
</protein>
<accession>A0A2U8GMJ0</accession>